<sequence>MITNYKKSKGEQGHAFLNRIGVNQMTKNLQLSAEEMRQLGYQAVDLIVDHMNHLKSKPVSETIDSNIFRDKLIETIPENGSNPKELLHFLNNNVFNQITHVDHPHFMAFVPGPNNYVGVLADFLASGFNVFPTAWIVGAGAEQIELTTINWLKSMLGFPDSAEGLFVSGGSMANLTALTVARQVKLNNDIENAIVYFSNQTHFSVDRALKVLGFKQHQICRIETDEDLKISVSTLRKQIKEDRLKGKNPFCVIANAGTTNCGAVDSLNELADLCNDEDIWLHVDGAYGAAAILSEKGRELLSGIHRADSLTLDPHKWLFQPYDVGCVLIRNSQYLSETFRMIPEYIKDTETNIEEKVNFGERGIELSRRFRALKVWLSFKAFGVTAFREAIDHGIMLAEQVEEFLRKEKDWEVVTLAQLGIVTFRYIPCELTSTDTIHEINKKLVEEINQRGFAMLSTTKLKEKVVIRLCSINPRTTKEEILQIMMNIKALAEEINTSPKHLISVSQP</sequence>
<dbReference type="Pfam" id="PF00282">
    <property type="entry name" value="Pyridoxal_deC"/>
    <property type="match status" value="1"/>
</dbReference>
<dbReference type="PANTHER" id="PTHR11999:SF70">
    <property type="entry name" value="MIP05841P"/>
    <property type="match status" value="1"/>
</dbReference>
<reference evidence="8 9" key="1">
    <citation type="submission" date="2023-10" db="EMBL/GenBank/DDBJ databases">
        <title>Draft Genome Sequence of Bacillus thuringiensis serovar. toumanoffi 4059: Identification of a Novel Cry Protein Candidate.</title>
        <authorList>
            <person name="Murdoch R.W."/>
            <person name="Gemler B."/>
            <person name="Heater B.S."/>
        </authorList>
    </citation>
    <scope>NUCLEOTIDE SEQUENCE [LARGE SCALE GENOMIC DNA]</scope>
    <source>
        <strain evidence="8 9">4059</strain>
    </source>
</reference>
<evidence type="ECO:0000256" key="3">
    <source>
        <dbReference type="ARBA" id="ARBA00022793"/>
    </source>
</evidence>
<dbReference type="InterPro" id="IPR015424">
    <property type="entry name" value="PyrdxlP-dep_Trfase"/>
</dbReference>
<dbReference type="EMBL" id="JAWQCK010000007">
    <property type="protein sequence ID" value="MDW9210786.1"/>
    <property type="molecule type" value="Genomic_DNA"/>
</dbReference>
<evidence type="ECO:0000256" key="6">
    <source>
        <dbReference type="PIRSR" id="PIRSR602129-50"/>
    </source>
</evidence>
<dbReference type="InterPro" id="IPR002129">
    <property type="entry name" value="PyrdxlP-dep_de-COase"/>
</dbReference>
<protein>
    <submittedName>
        <fullName evidence="8">2,4-diaminobutyrate decarboxylase</fullName>
    </submittedName>
</protein>
<dbReference type="InterPro" id="IPR015422">
    <property type="entry name" value="PyrdxlP-dep_Trfase_small"/>
</dbReference>
<dbReference type="Gene3D" id="3.40.640.10">
    <property type="entry name" value="Type I PLP-dependent aspartate aminotransferase-like (Major domain)"/>
    <property type="match status" value="1"/>
</dbReference>
<keyword evidence="3" id="KW-0210">Decarboxylase</keyword>
<organism evidence="8 9">
    <name type="scientific">Bacillus thuringiensis serovar toumanoffi</name>
    <dbReference type="NCBI Taxonomy" id="180862"/>
    <lineage>
        <taxon>Bacteria</taxon>
        <taxon>Bacillati</taxon>
        <taxon>Bacillota</taxon>
        <taxon>Bacilli</taxon>
        <taxon>Bacillales</taxon>
        <taxon>Bacillaceae</taxon>
        <taxon>Bacillus</taxon>
        <taxon>Bacillus cereus group</taxon>
    </lineage>
</organism>
<evidence type="ECO:0000256" key="5">
    <source>
        <dbReference type="ARBA" id="ARBA00023239"/>
    </source>
</evidence>
<dbReference type="Gene3D" id="1.20.1340.10">
    <property type="entry name" value="dopa decarboxylase, N-terminal domain"/>
    <property type="match status" value="1"/>
</dbReference>
<accession>A0ABD5I120</accession>
<comment type="cofactor">
    <cofactor evidence="1 6 7">
        <name>pyridoxal 5'-phosphate</name>
        <dbReference type="ChEBI" id="CHEBI:597326"/>
    </cofactor>
</comment>
<evidence type="ECO:0000313" key="8">
    <source>
        <dbReference type="EMBL" id="MDW9210786.1"/>
    </source>
</evidence>
<name>A0ABD5I120_BACTU</name>
<feature type="modified residue" description="N6-(pyridoxal phosphate)lysine" evidence="6">
    <location>
        <position position="316"/>
    </location>
</feature>
<evidence type="ECO:0000256" key="2">
    <source>
        <dbReference type="ARBA" id="ARBA00009533"/>
    </source>
</evidence>
<dbReference type="PRINTS" id="PR00800">
    <property type="entry name" value="YHDCRBOXLASE"/>
</dbReference>
<dbReference type="PANTHER" id="PTHR11999">
    <property type="entry name" value="GROUP II PYRIDOXAL-5-PHOSPHATE DECARBOXYLASE"/>
    <property type="match status" value="1"/>
</dbReference>
<proteinExistence type="inferred from homology"/>
<dbReference type="AlphaFoldDB" id="A0ABD5I120"/>
<evidence type="ECO:0000256" key="4">
    <source>
        <dbReference type="ARBA" id="ARBA00022898"/>
    </source>
</evidence>
<comment type="caution">
    <text evidence="8">The sequence shown here is derived from an EMBL/GenBank/DDBJ whole genome shotgun (WGS) entry which is preliminary data.</text>
</comment>
<dbReference type="GO" id="GO:0004058">
    <property type="term" value="F:aromatic-L-amino-acid decarboxylase activity"/>
    <property type="evidence" value="ECO:0007669"/>
    <property type="project" value="UniProtKB-ARBA"/>
</dbReference>
<dbReference type="SUPFAM" id="SSF53383">
    <property type="entry name" value="PLP-dependent transferases"/>
    <property type="match status" value="1"/>
</dbReference>
<keyword evidence="4 6" id="KW-0663">Pyridoxal phosphate</keyword>
<evidence type="ECO:0000256" key="7">
    <source>
        <dbReference type="RuleBase" id="RU000382"/>
    </source>
</evidence>
<dbReference type="Gene3D" id="3.90.1150.10">
    <property type="entry name" value="Aspartate Aminotransferase, domain 1"/>
    <property type="match status" value="1"/>
</dbReference>
<evidence type="ECO:0000313" key="9">
    <source>
        <dbReference type="Proteomes" id="UP001272716"/>
    </source>
</evidence>
<keyword evidence="5 7" id="KW-0456">Lyase</keyword>
<dbReference type="Proteomes" id="UP001272716">
    <property type="component" value="Unassembled WGS sequence"/>
</dbReference>
<comment type="similarity">
    <text evidence="2 7">Belongs to the group II decarboxylase family.</text>
</comment>
<dbReference type="InterPro" id="IPR015421">
    <property type="entry name" value="PyrdxlP-dep_Trfase_major"/>
</dbReference>
<evidence type="ECO:0000256" key="1">
    <source>
        <dbReference type="ARBA" id="ARBA00001933"/>
    </source>
</evidence>
<dbReference type="InterPro" id="IPR010977">
    <property type="entry name" value="Aromatic_deC"/>
</dbReference>
<gene>
    <name evidence="8" type="primary">gadA</name>
    <name evidence="8" type="ORF">BTTOUR_18785</name>
</gene>